<dbReference type="Proteomes" id="UP000011529">
    <property type="component" value="Unassembled WGS sequence"/>
</dbReference>
<evidence type="ECO:0000313" key="2">
    <source>
        <dbReference type="EMBL" id="EMB18501.1"/>
    </source>
</evidence>
<protein>
    <submittedName>
        <fullName evidence="2">Uncharacterized protein</fullName>
    </submittedName>
</protein>
<evidence type="ECO:0000313" key="3">
    <source>
        <dbReference type="Proteomes" id="UP000011529"/>
    </source>
</evidence>
<sequence length="41" mass="4228">MPTTGRHQGQSAKDQPLHAKGTALVLGSVVTNALIPSRAMS</sequence>
<organism evidence="2 3">
    <name type="scientific">Rhodopirellula europaea 6C</name>
    <dbReference type="NCBI Taxonomy" id="1263867"/>
    <lineage>
        <taxon>Bacteria</taxon>
        <taxon>Pseudomonadati</taxon>
        <taxon>Planctomycetota</taxon>
        <taxon>Planctomycetia</taxon>
        <taxon>Pirellulales</taxon>
        <taxon>Pirellulaceae</taxon>
        <taxon>Rhodopirellula</taxon>
    </lineage>
</organism>
<feature type="region of interest" description="Disordered" evidence="1">
    <location>
        <begin position="1"/>
        <end position="20"/>
    </location>
</feature>
<dbReference type="AlphaFoldDB" id="M2A8Y7"/>
<gene>
    <name evidence="2" type="ORF">RE6C_00760</name>
</gene>
<dbReference type="EMBL" id="ANMO01000040">
    <property type="protein sequence ID" value="EMB18501.1"/>
    <property type="molecule type" value="Genomic_DNA"/>
</dbReference>
<feature type="compositionally biased region" description="Polar residues" evidence="1">
    <location>
        <begin position="1"/>
        <end position="13"/>
    </location>
</feature>
<dbReference type="PATRIC" id="fig|1263867.3.peg.813"/>
<reference evidence="2" key="1">
    <citation type="submission" date="2012-11" db="EMBL/GenBank/DDBJ databases">
        <title>Permanent draft genomes of Rhodopirellula europaea strain SH398 and 6C.</title>
        <authorList>
            <person name="Richter M."/>
            <person name="Richter-Heitmann T."/>
            <person name="Frank C."/>
            <person name="Harder J."/>
            <person name="Glockner F.O."/>
        </authorList>
    </citation>
    <scope>NUCLEOTIDE SEQUENCE</scope>
    <source>
        <strain evidence="2">6C</strain>
    </source>
</reference>
<name>M2A8Y7_9BACT</name>
<comment type="caution">
    <text evidence="2">The sequence shown here is derived from an EMBL/GenBank/DDBJ whole genome shotgun (WGS) entry which is preliminary data.</text>
</comment>
<keyword evidence="3" id="KW-1185">Reference proteome</keyword>
<reference evidence="2" key="2">
    <citation type="journal article" date="2013" name="Mar. Genomics">
        <title>Expression of sulfatases in Rhodopirellula baltica and the diversity of sulfatases in the genus Rhodopirellula.</title>
        <authorList>
            <person name="Wegner C.E."/>
            <person name="Richter-Heitmann T."/>
            <person name="Klindworth A."/>
            <person name="Klockow C."/>
            <person name="Richter M."/>
            <person name="Achstetter T."/>
            <person name="Glockner F.O."/>
            <person name="Harder J."/>
        </authorList>
    </citation>
    <scope>NUCLEOTIDE SEQUENCE [LARGE SCALE GENOMIC DNA]</scope>
    <source>
        <strain evidence="2">6C</strain>
    </source>
</reference>
<proteinExistence type="predicted"/>
<accession>M2A8Y7</accession>
<evidence type="ECO:0000256" key="1">
    <source>
        <dbReference type="SAM" id="MobiDB-lite"/>
    </source>
</evidence>